<dbReference type="InterPro" id="IPR033690">
    <property type="entry name" value="Adenylat_kinase_CS"/>
</dbReference>
<comment type="caution">
    <text evidence="7">The sequence shown here is derived from an EMBL/GenBank/DDBJ whole genome shotgun (WGS) entry which is preliminary data.</text>
</comment>
<sequence length="283" mass="31288">MRLRRAARIILIGAPGVGKGTQSERLLRRFPQLSAISSGDLLRHNVKHRTPLGIKVESTIKSGGLVSDDLMLRLISNELHQRGWIFPAHPDGHVMTLASAAIGATTEPGSSGSGGSPATMDAETAAFLSSPAHVHGHAYGPPRVNEDPSASFLLDGFPRTAAQADRLDEIVPINLAVSIRTPLEVIIERISGRWVHEPSGRVYNTSYNPPRVPGRDDVTGEPLVRRADDSEEVYRARWERFRETSEPLLEHYARKGVLWEVEGMSSDEITPKLVREFERRFIE</sequence>
<keyword evidence="2 5" id="KW-0547">Nucleotide-binding</keyword>
<dbReference type="InterPro" id="IPR007862">
    <property type="entry name" value="Adenylate_kinase_lid-dom"/>
</dbReference>
<dbReference type="HAMAP" id="MF_00235">
    <property type="entry name" value="Adenylate_kinase_Adk"/>
    <property type="match status" value="1"/>
</dbReference>
<comment type="function">
    <text evidence="5">Involved in maintaining the homeostasis of cellular nucleotides by catalyzing the interconversion of nucleoside phosphates. Has GTP:AMP phosphotransferase and ITP:AMP phosphotransferase activities.</text>
</comment>
<protein>
    <recommendedName>
        <fullName evidence="5">GTP:AMP phosphotransferase, mitochondrial</fullName>
        <ecNumber evidence="5">2.7.4.10</ecNumber>
    </recommendedName>
    <alternativeName>
        <fullName evidence="5">Adenylate kinase 3</fullName>
        <shortName evidence="5">AK 3</shortName>
    </alternativeName>
</protein>
<keyword evidence="4 5" id="KW-0496">Mitochondrion</keyword>
<dbReference type="SUPFAM" id="SSF52540">
    <property type="entry name" value="P-loop containing nucleoside triphosphate hydrolases"/>
    <property type="match status" value="1"/>
</dbReference>
<feature type="binding site" evidence="5">
    <location>
        <position position="237"/>
    </location>
    <ligand>
        <name>AMP</name>
        <dbReference type="ChEBI" id="CHEBI:456215"/>
    </ligand>
</feature>
<dbReference type="PROSITE" id="PS00113">
    <property type="entry name" value="ADENYLATE_KINASE"/>
    <property type="match status" value="1"/>
</dbReference>
<proteinExistence type="inferred from homology"/>
<comment type="similarity">
    <text evidence="5">Belongs to the adenylate kinase family. AK3 subfamily.</text>
</comment>
<keyword evidence="3 5" id="KW-0418">Kinase</keyword>
<evidence type="ECO:0000259" key="6">
    <source>
        <dbReference type="Pfam" id="PF05191"/>
    </source>
</evidence>
<comment type="subunit">
    <text evidence="5">Monomer.</text>
</comment>
<evidence type="ECO:0000313" key="8">
    <source>
        <dbReference type="Proteomes" id="UP001583172"/>
    </source>
</evidence>
<dbReference type="PANTHER" id="PTHR23359">
    <property type="entry name" value="NUCLEOTIDE KINASE"/>
    <property type="match status" value="1"/>
</dbReference>
<feature type="binding site" evidence="5">
    <location>
        <begin position="16"/>
        <end position="21"/>
    </location>
    <ligand>
        <name>GTP</name>
        <dbReference type="ChEBI" id="CHEBI:37565"/>
    </ligand>
</feature>
<dbReference type="CDD" id="cd01428">
    <property type="entry name" value="ADK"/>
    <property type="match status" value="1"/>
</dbReference>
<gene>
    <name evidence="5" type="primary">ADK2</name>
    <name evidence="7" type="ORF">VTJ49DRAFT_1062</name>
</gene>
<dbReference type="InterPro" id="IPR000850">
    <property type="entry name" value="Adenylat/UMP-CMP_kin"/>
</dbReference>
<evidence type="ECO:0000256" key="2">
    <source>
        <dbReference type="ARBA" id="ARBA00022741"/>
    </source>
</evidence>
<keyword evidence="5" id="KW-0342">GTP-binding</keyword>
<comment type="subcellular location">
    <subcellularLocation>
        <location evidence="5">Mitochondrion matrix</location>
    </subcellularLocation>
</comment>
<feature type="binding site" evidence="5">
    <location>
        <position position="193"/>
    </location>
    <ligand>
        <name>GTP</name>
        <dbReference type="ChEBI" id="CHEBI:37565"/>
    </ligand>
</feature>
<feature type="binding site" evidence="5">
    <location>
        <position position="226"/>
    </location>
    <ligand>
        <name>AMP</name>
        <dbReference type="ChEBI" id="CHEBI:456215"/>
    </ligand>
</feature>
<organism evidence="7 8">
    <name type="scientific">Humicola insolens</name>
    <name type="common">Soft-rot fungus</name>
    <dbReference type="NCBI Taxonomy" id="85995"/>
    <lineage>
        <taxon>Eukaryota</taxon>
        <taxon>Fungi</taxon>
        <taxon>Dikarya</taxon>
        <taxon>Ascomycota</taxon>
        <taxon>Pezizomycotina</taxon>
        <taxon>Sordariomycetes</taxon>
        <taxon>Sordariomycetidae</taxon>
        <taxon>Sordariales</taxon>
        <taxon>Chaetomiaceae</taxon>
        <taxon>Mycothermus</taxon>
    </lineage>
</organism>
<feature type="binding site" evidence="5">
    <location>
        <begin position="202"/>
        <end position="203"/>
    </location>
    <ligand>
        <name>GTP</name>
        <dbReference type="ChEBI" id="CHEBI:37565"/>
    </ligand>
</feature>
<feature type="region of interest" description="LID" evidence="5">
    <location>
        <begin position="192"/>
        <end position="229"/>
    </location>
</feature>
<feature type="binding site" evidence="5">
    <location>
        <begin position="64"/>
        <end position="66"/>
    </location>
    <ligand>
        <name>AMP</name>
        <dbReference type="ChEBI" id="CHEBI:456215"/>
    </ligand>
</feature>
<evidence type="ECO:0000256" key="1">
    <source>
        <dbReference type="ARBA" id="ARBA00022679"/>
    </source>
</evidence>
<comment type="domain">
    <text evidence="5">Consists of three domains, a large central CORE domain and two small peripheral domains, NMPbind and LID, which undergo movements during catalysis. The LID domain closes over the site of phosphoryl transfer upon GTP binding. Assembling and dissambling the active center during each catalytic cycle provides an effective means to prevent GTP hydrolysis.</text>
</comment>
<keyword evidence="1 5" id="KW-0808">Transferase</keyword>
<feature type="binding site" evidence="5">
    <location>
        <position position="38"/>
    </location>
    <ligand>
        <name>AMP</name>
        <dbReference type="ChEBI" id="CHEBI:456215"/>
    </ligand>
</feature>
<reference evidence="7 8" key="1">
    <citation type="journal article" date="2024" name="Commun. Biol.">
        <title>Comparative genomic analysis of thermophilic fungi reveals convergent evolutionary adaptations and gene losses.</title>
        <authorList>
            <person name="Steindorff A.S."/>
            <person name="Aguilar-Pontes M.V."/>
            <person name="Robinson A.J."/>
            <person name="Andreopoulos B."/>
            <person name="LaButti K."/>
            <person name="Kuo A."/>
            <person name="Mondo S."/>
            <person name="Riley R."/>
            <person name="Otillar R."/>
            <person name="Haridas S."/>
            <person name="Lipzen A."/>
            <person name="Grimwood J."/>
            <person name="Schmutz J."/>
            <person name="Clum A."/>
            <person name="Reid I.D."/>
            <person name="Moisan M.C."/>
            <person name="Butler G."/>
            <person name="Nguyen T.T.M."/>
            <person name="Dewar K."/>
            <person name="Conant G."/>
            <person name="Drula E."/>
            <person name="Henrissat B."/>
            <person name="Hansel C."/>
            <person name="Singer S."/>
            <person name="Hutchinson M.I."/>
            <person name="de Vries R.P."/>
            <person name="Natvig D.O."/>
            <person name="Powell A.J."/>
            <person name="Tsang A."/>
            <person name="Grigoriev I.V."/>
        </authorList>
    </citation>
    <scope>NUCLEOTIDE SEQUENCE [LARGE SCALE GENOMIC DNA]</scope>
    <source>
        <strain evidence="7 8">CBS 620.91</strain>
    </source>
</reference>
<dbReference type="EMBL" id="JAZGSY010000137">
    <property type="protein sequence ID" value="KAL1839876.1"/>
    <property type="molecule type" value="Genomic_DNA"/>
</dbReference>
<dbReference type="Pfam" id="PF05191">
    <property type="entry name" value="ADK_lid"/>
    <property type="match status" value="1"/>
</dbReference>
<dbReference type="InterPro" id="IPR028586">
    <property type="entry name" value="AK3/Ak4_mitochondrial"/>
</dbReference>
<accession>A0ABR3VEN8</accession>
<comment type="catalytic activity">
    <reaction evidence="5">
        <text>a ribonucleoside 5'-triphosphate + AMP = a ribonucleoside 5'-diphosphate + ADP</text>
        <dbReference type="Rhea" id="RHEA:13749"/>
        <dbReference type="ChEBI" id="CHEBI:57930"/>
        <dbReference type="ChEBI" id="CHEBI:61557"/>
        <dbReference type="ChEBI" id="CHEBI:456215"/>
        <dbReference type="ChEBI" id="CHEBI:456216"/>
        <dbReference type="EC" id="2.7.4.10"/>
    </reaction>
</comment>
<dbReference type="InterPro" id="IPR027417">
    <property type="entry name" value="P-loop_NTPase"/>
</dbReference>
<dbReference type="Proteomes" id="UP001583172">
    <property type="component" value="Unassembled WGS sequence"/>
</dbReference>
<dbReference type="Gene3D" id="3.40.50.300">
    <property type="entry name" value="P-loop containing nucleotide triphosphate hydrolases"/>
    <property type="match status" value="2"/>
</dbReference>
<feature type="region of interest" description="NMPbind" evidence="5">
    <location>
        <begin position="37"/>
        <end position="66"/>
    </location>
</feature>
<evidence type="ECO:0000256" key="3">
    <source>
        <dbReference type="ARBA" id="ARBA00022777"/>
    </source>
</evidence>
<evidence type="ECO:0000313" key="7">
    <source>
        <dbReference type="EMBL" id="KAL1839876.1"/>
    </source>
</evidence>
<evidence type="ECO:0000256" key="4">
    <source>
        <dbReference type="ARBA" id="ARBA00023128"/>
    </source>
</evidence>
<feature type="binding site" evidence="5">
    <location>
        <begin position="156"/>
        <end position="159"/>
    </location>
    <ligand>
        <name>AMP</name>
        <dbReference type="ChEBI" id="CHEBI:456215"/>
    </ligand>
</feature>
<name>A0ABR3VEN8_HUMIN</name>
<dbReference type="HAMAP" id="MF_03169">
    <property type="entry name" value="Adenylate_kinase_AK3"/>
    <property type="match status" value="1"/>
</dbReference>
<feature type="binding site" evidence="5">
    <location>
        <position position="163"/>
    </location>
    <ligand>
        <name>AMP</name>
        <dbReference type="ChEBI" id="CHEBI:456215"/>
    </ligand>
</feature>
<dbReference type="PRINTS" id="PR00094">
    <property type="entry name" value="ADENYLTKNASE"/>
</dbReference>
<keyword evidence="8" id="KW-1185">Reference proteome</keyword>
<feature type="binding site" evidence="5">
    <location>
        <position position="43"/>
    </location>
    <ligand>
        <name>AMP</name>
        <dbReference type="ChEBI" id="CHEBI:456215"/>
    </ligand>
</feature>
<feature type="binding site" evidence="5">
    <location>
        <position position="266"/>
    </location>
    <ligand>
        <name>GTP</name>
        <dbReference type="ChEBI" id="CHEBI:37565"/>
    </ligand>
</feature>
<feature type="domain" description="Adenylate kinase active site lid" evidence="6">
    <location>
        <begin position="193"/>
        <end position="228"/>
    </location>
</feature>
<evidence type="ECO:0000256" key="5">
    <source>
        <dbReference type="HAMAP-Rule" id="MF_03169"/>
    </source>
</evidence>
<dbReference type="EC" id="2.7.4.10" evidence="5"/>
<dbReference type="Pfam" id="PF00406">
    <property type="entry name" value="ADK"/>
    <property type="match status" value="2"/>
</dbReference>